<dbReference type="Pfam" id="PF12146">
    <property type="entry name" value="Hydrolase_4"/>
    <property type="match status" value="1"/>
</dbReference>
<dbReference type="PRINTS" id="PR00111">
    <property type="entry name" value="ABHYDROLASE"/>
</dbReference>
<protein>
    <submittedName>
        <fullName evidence="3">Lysophospholipase</fullName>
    </submittedName>
</protein>
<reference evidence="3" key="1">
    <citation type="journal article" date="2014" name="Int. J. Syst. Evol. Microbiol.">
        <title>Complete genome sequence of Corynebacterium casei LMG S-19264T (=DSM 44701T), isolated from a smear-ripened cheese.</title>
        <authorList>
            <consortium name="US DOE Joint Genome Institute (JGI-PGF)"/>
            <person name="Walter F."/>
            <person name="Albersmeier A."/>
            <person name="Kalinowski J."/>
            <person name="Ruckert C."/>
        </authorList>
    </citation>
    <scope>NUCLEOTIDE SEQUENCE</scope>
    <source>
        <strain evidence="3">JCM 4956</strain>
    </source>
</reference>
<dbReference type="Proteomes" id="UP000645555">
    <property type="component" value="Unassembled WGS sequence"/>
</dbReference>
<feature type="compositionally biased region" description="Low complexity" evidence="1">
    <location>
        <begin position="27"/>
        <end position="40"/>
    </location>
</feature>
<evidence type="ECO:0000313" key="4">
    <source>
        <dbReference type="Proteomes" id="UP000645555"/>
    </source>
</evidence>
<comment type="caution">
    <text evidence="3">The sequence shown here is derived from an EMBL/GenBank/DDBJ whole genome shotgun (WGS) entry which is preliminary data.</text>
</comment>
<dbReference type="AlphaFoldDB" id="A0A918N5T6"/>
<dbReference type="SUPFAM" id="SSF53474">
    <property type="entry name" value="alpha/beta-Hydrolases"/>
    <property type="match status" value="1"/>
</dbReference>
<evidence type="ECO:0000256" key="1">
    <source>
        <dbReference type="SAM" id="MobiDB-lite"/>
    </source>
</evidence>
<evidence type="ECO:0000313" key="3">
    <source>
        <dbReference type="EMBL" id="GGX43234.1"/>
    </source>
</evidence>
<reference evidence="3" key="2">
    <citation type="submission" date="2020-09" db="EMBL/GenBank/DDBJ databases">
        <authorList>
            <person name="Sun Q."/>
            <person name="Ohkuma M."/>
        </authorList>
    </citation>
    <scope>NUCLEOTIDE SEQUENCE</scope>
    <source>
        <strain evidence="3">JCM 4956</strain>
    </source>
</reference>
<dbReference type="EMBL" id="BMWD01000002">
    <property type="protein sequence ID" value="GGX43234.1"/>
    <property type="molecule type" value="Genomic_DNA"/>
</dbReference>
<name>A0A918N5T6_9ACTN</name>
<keyword evidence="4" id="KW-1185">Reference proteome</keyword>
<evidence type="ECO:0000259" key="2">
    <source>
        <dbReference type="Pfam" id="PF12146"/>
    </source>
</evidence>
<dbReference type="GO" id="GO:0003824">
    <property type="term" value="F:catalytic activity"/>
    <property type="evidence" value="ECO:0007669"/>
    <property type="project" value="UniProtKB-ARBA"/>
</dbReference>
<gene>
    <name evidence="3" type="ORF">GCM10010515_07570</name>
</gene>
<proteinExistence type="predicted"/>
<dbReference type="PANTHER" id="PTHR11614">
    <property type="entry name" value="PHOSPHOLIPASE-RELATED"/>
    <property type="match status" value="1"/>
</dbReference>
<dbReference type="InterPro" id="IPR029058">
    <property type="entry name" value="AB_hydrolase_fold"/>
</dbReference>
<organism evidence="3 4">
    <name type="scientific">Streptomyces fructofermentans</name>
    <dbReference type="NCBI Taxonomy" id="152141"/>
    <lineage>
        <taxon>Bacteria</taxon>
        <taxon>Bacillati</taxon>
        <taxon>Actinomycetota</taxon>
        <taxon>Actinomycetes</taxon>
        <taxon>Kitasatosporales</taxon>
        <taxon>Streptomycetaceae</taxon>
        <taxon>Streptomyces</taxon>
    </lineage>
</organism>
<feature type="region of interest" description="Disordered" evidence="1">
    <location>
        <begin position="22"/>
        <end position="42"/>
    </location>
</feature>
<sequence>MFQSVIVFMRGPMLCPRIRRRTGGPAGRTAAPTAACRGPAHSAAWKDPSRSFADADGGPMADSREHVLTGTRCSVTAREWPLDRPRYVALLAHGHGEHIGRYAYVADVLRGHGAAVFGPDHMGHGRSAGERVLIEDVEDVVTDLRAVDALARAAHPGAPVVLVGHSMGGLVAARFAQRYGDSLAGLVLSAPVVGGPEPLRRLLALDPLPDVPIDPSALSRDPSVGRDYARDPLVWHGPFKRPTLEAFTHALETVAGHGDVGALPLLWMHGDDDRVVPLSATRAGIEDLRGTEWTERLYAGARHELFNETNKDAVLGDVTAFVDRVLPARPSQTEA</sequence>
<feature type="domain" description="Serine aminopeptidase S33" evidence="2">
    <location>
        <begin position="84"/>
        <end position="310"/>
    </location>
</feature>
<dbReference type="Gene3D" id="3.40.50.1820">
    <property type="entry name" value="alpha/beta hydrolase"/>
    <property type="match status" value="1"/>
</dbReference>
<accession>A0A918N5T6</accession>
<dbReference type="InterPro" id="IPR051044">
    <property type="entry name" value="MAG_DAG_Lipase"/>
</dbReference>
<dbReference type="InterPro" id="IPR022742">
    <property type="entry name" value="Hydrolase_4"/>
</dbReference>
<dbReference type="InterPro" id="IPR000073">
    <property type="entry name" value="AB_hydrolase_1"/>
</dbReference>